<gene>
    <name evidence="2" type="ORF">ACFYXI_30460</name>
</gene>
<reference evidence="2 3" key="1">
    <citation type="submission" date="2024-10" db="EMBL/GenBank/DDBJ databases">
        <title>The Natural Products Discovery Center: Release of the First 8490 Sequenced Strains for Exploring Actinobacteria Biosynthetic Diversity.</title>
        <authorList>
            <person name="Kalkreuter E."/>
            <person name="Kautsar S.A."/>
            <person name="Yang D."/>
            <person name="Bader C.D."/>
            <person name="Teijaro C.N."/>
            <person name="Fluegel L."/>
            <person name="Davis C.M."/>
            <person name="Simpson J.R."/>
            <person name="Lauterbach L."/>
            <person name="Steele A.D."/>
            <person name="Gui C."/>
            <person name="Meng S."/>
            <person name="Li G."/>
            <person name="Viehrig K."/>
            <person name="Ye F."/>
            <person name="Su P."/>
            <person name="Kiefer A.F."/>
            <person name="Nichols A."/>
            <person name="Cepeda A.J."/>
            <person name="Yan W."/>
            <person name="Fan B."/>
            <person name="Jiang Y."/>
            <person name="Adhikari A."/>
            <person name="Zheng C.-J."/>
            <person name="Schuster L."/>
            <person name="Cowan T.M."/>
            <person name="Smanski M.J."/>
            <person name="Chevrette M.G."/>
            <person name="De Carvalho L.P.S."/>
            <person name="Shen B."/>
        </authorList>
    </citation>
    <scope>NUCLEOTIDE SEQUENCE [LARGE SCALE GENOMIC DNA]</scope>
    <source>
        <strain evidence="2 3">NPDC002173</strain>
    </source>
</reference>
<name>A0ABW6SYE6_9ACTN</name>
<evidence type="ECO:0000313" key="2">
    <source>
        <dbReference type="EMBL" id="MFF3669918.1"/>
    </source>
</evidence>
<evidence type="ECO:0000313" key="3">
    <source>
        <dbReference type="Proteomes" id="UP001602013"/>
    </source>
</evidence>
<dbReference type="Pfam" id="PF03551">
    <property type="entry name" value="PadR"/>
    <property type="match status" value="1"/>
</dbReference>
<dbReference type="PANTHER" id="PTHR33169">
    <property type="entry name" value="PADR-FAMILY TRANSCRIPTIONAL REGULATOR"/>
    <property type="match status" value="1"/>
</dbReference>
<dbReference type="InterPro" id="IPR036390">
    <property type="entry name" value="WH_DNA-bd_sf"/>
</dbReference>
<accession>A0ABW6SYE6</accession>
<dbReference type="Proteomes" id="UP001602013">
    <property type="component" value="Unassembled WGS sequence"/>
</dbReference>
<organism evidence="2 3">
    <name type="scientific">Microtetraspora malaysiensis</name>
    <dbReference type="NCBI Taxonomy" id="161358"/>
    <lineage>
        <taxon>Bacteria</taxon>
        <taxon>Bacillati</taxon>
        <taxon>Actinomycetota</taxon>
        <taxon>Actinomycetes</taxon>
        <taxon>Streptosporangiales</taxon>
        <taxon>Streptosporangiaceae</taxon>
        <taxon>Microtetraspora</taxon>
    </lineage>
</organism>
<proteinExistence type="predicted"/>
<evidence type="ECO:0000259" key="1">
    <source>
        <dbReference type="Pfam" id="PF03551"/>
    </source>
</evidence>
<dbReference type="EMBL" id="JBIASD010000025">
    <property type="protein sequence ID" value="MFF3669918.1"/>
    <property type="molecule type" value="Genomic_DNA"/>
</dbReference>
<keyword evidence="3" id="KW-1185">Reference proteome</keyword>
<dbReference type="Gene3D" id="1.10.10.10">
    <property type="entry name" value="Winged helix-like DNA-binding domain superfamily/Winged helix DNA-binding domain"/>
    <property type="match status" value="1"/>
</dbReference>
<dbReference type="InterPro" id="IPR052509">
    <property type="entry name" value="Metal_resp_DNA-bind_regulator"/>
</dbReference>
<dbReference type="SUPFAM" id="SSF46785">
    <property type="entry name" value="Winged helix' DNA-binding domain"/>
    <property type="match status" value="1"/>
</dbReference>
<sequence length="112" mass="12209">MRAEALKGHLDGLLLATLEDGPQHGYAIKEALRESTEGHIDLPTGTVYPALHRLERAGLISGSWSVVGGRRRRTYELTAEGRKALSNERNSWQEFASAVTAALGTRPWPATS</sequence>
<feature type="domain" description="Transcription regulator PadR N-terminal" evidence="1">
    <location>
        <begin position="14"/>
        <end position="86"/>
    </location>
</feature>
<dbReference type="PANTHER" id="PTHR33169:SF14">
    <property type="entry name" value="TRANSCRIPTIONAL REGULATOR RV3488"/>
    <property type="match status" value="1"/>
</dbReference>
<comment type="caution">
    <text evidence="2">The sequence shown here is derived from an EMBL/GenBank/DDBJ whole genome shotgun (WGS) entry which is preliminary data.</text>
</comment>
<dbReference type="InterPro" id="IPR005149">
    <property type="entry name" value="Tscrpt_reg_PadR_N"/>
</dbReference>
<dbReference type="RefSeq" id="WP_387416192.1">
    <property type="nucleotide sequence ID" value="NZ_JBIASD010000025.1"/>
</dbReference>
<dbReference type="InterPro" id="IPR036388">
    <property type="entry name" value="WH-like_DNA-bd_sf"/>
</dbReference>
<protein>
    <submittedName>
        <fullName evidence="2">PadR family transcriptional regulator</fullName>
    </submittedName>
</protein>